<dbReference type="GO" id="GO:0003676">
    <property type="term" value="F:nucleic acid binding"/>
    <property type="evidence" value="ECO:0007669"/>
    <property type="project" value="InterPro"/>
</dbReference>
<dbReference type="InterPro" id="IPR012337">
    <property type="entry name" value="RNaseH-like_sf"/>
</dbReference>
<feature type="domain" description="Tc1-like transposase DDE" evidence="1">
    <location>
        <begin position="3"/>
        <end position="80"/>
    </location>
</feature>
<name>A0A0W0ZW80_9GAMM</name>
<dbReference type="Gene3D" id="3.30.420.10">
    <property type="entry name" value="Ribonuclease H-like superfamily/Ribonuclease H"/>
    <property type="match status" value="1"/>
</dbReference>
<organism evidence="2 3">
    <name type="scientific">Legionella tucsonensis</name>
    <dbReference type="NCBI Taxonomy" id="40335"/>
    <lineage>
        <taxon>Bacteria</taxon>
        <taxon>Pseudomonadati</taxon>
        <taxon>Pseudomonadota</taxon>
        <taxon>Gammaproteobacteria</taxon>
        <taxon>Legionellales</taxon>
        <taxon>Legionellaceae</taxon>
        <taxon>Legionella</taxon>
    </lineage>
</organism>
<dbReference type="STRING" id="40335.Ltuc_1266"/>
<protein>
    <submittedName>
        <fullName evidence="2">Transposase IS630 family transporter</fullName>
    </submittedName>
</protein>
<reference evidence="2 3" key="1">
    <citation type="submission" date="2015-11" db="EMBL/GenBank/DDBJ databases">
        <title>Genomic analysis of 38 Legionella species identifies large and diverse effector repertoires.</title>
        <authorList>
            <person name="Burstein D."/>
            <person name="Amaro F."/>
            <person name="Zusman T."/>
            <person name="Lifshitz Z."/>
            <person name="Cohen O."/>
            <person name="Gilbert J.A."/>
            <person name="Pupko T."/>
            <person name="Shuman H.A."/>
            <person name="Segal G."/>
        </authorList>
    </citation>
    <scope>NUCLEOTIDE SEQUENCE [LARGE SCALE GENOMIC DNA]</scope>
    <source>
        <strain evidence="2 3">ATCC 49180</strain>
    </source>
</reference>
<keyword evidence="3" id="KW-1185">Reference proteome</keyword>
<sequence length="80" mass="9867">MRTSRIYWKHADKGNSQQFIMFLHQLHKANPDKKMMIILDNSPIHKSKKVQRFLQKHPWVELFFLSPYSPEYNPIERFWH</sequence>
<dbReference type="SUPFAM" id="SSF53098">
    <property type="entry name" value="Ribonuclease H-like"/>
    <property type="match status" value="1"/>
</dbReference>
<dbReference type="PATRIC" id="fig|40335.7.peg.1344"/>
<dbReference type="Pfam" id="PF13358">
    <property type="entry name" value="DDE_3"/>
    <property type="match status" value="1"/>
</dbReference>
<dbReference type="AlphaFoldDB" id="A0A0W0ZW80"/>
<dbReference type="EMBL" id="LNZA01000001">
    <property type="protein sequence ID" value="KTD73419.1"/>
    <property type="molecule type" value="Genomic_DNA"/>
</dbReference>
<evidence type="ECO:0000313" key="2">
    <source>
        <dbReference type="EMBL" id="KTD73419.1"/>
    </source>
</evidence>
<gene>
    <name evidence="2" type="ORF">Ltuc_1266</name>
</gene>
<evidence type="ECO:0000259" key="1">
    <source>
        <dbReference type="Pfam" id="PF13358"/>
    </source>
</evidence>
<comment type="caution">
    <text evidence="2">The sequence shown here is derived from an EMBL/GenBank/DDBJ whole genome shotgun (WGS) entry which is preliminary data.</text>
</comment>
<dbReference type="InterPro" id="IPR036397">
    <property type="entry name" value="RNaseH_sf"/>
</dbReference>
<accession>A0A0W0ZW80</accession>
<evidence type="ECO:0000313" key="3">
    <source>
        <dbReference type="Proteomes" id="UP000054693"/>
    </source>
</evidence>
<dbReference type="InterPro" id="IPR038717">
    <property type="entry name" value="Tc1-like_DDE_dom"/>
</dbReference>
<proteinExistence type="predicted"/>
<dbReference type="Proteomes" id="UP000054693">
    <property type="component" value="Unassembled WGS sequence"/>
</dbReference>